<evidence type="ECO:0000313" key="2">
    <source>
        <dbReference type="Proteomes" id="UP001519460"/>
    </source>
</evidence>
<reference evidence="1 2" key="1">
    <citation type="journal article" date="2023" name="Sci. Data">
        <title>Genome assembly of the Korean intertidal mud-creeper Batillaria attramentaria.</title>
        <authorList>
            <person name="Patra A.K."/>
            <person name="Ho P.T."/>
            <person name="Jun S."/>
            <person name="Lee S.J."/>
            <person name="Kim Y."/>
            <person name="Won Y.J."/>
        </authorList>
    </citation>
    <scope>NUCLEOTIDE SEQUENCE [LARGE SCALE GENOMIC DNA]</scope>
    <source>
        <strain evidence="1">Wonlab-2016</strain>
    </source>
</reference>
<dbReference type="EMBL" id="JACVVK020000049">
    <property type="protein sequence ID" value="KAK7498723.1"/>
    <property type="molecule type" value="Genomic_DNA"/>
</dbReference>
<keyword evidence="2" id="KW-1185">Reference proteome</keyword>
<dbReference type="PANTHER" id="PTHR31362:SF0">
    <property type="entry name" value="EXOSTOSIN DOMAIN-CONTAINING PROTEIN-RELATED"/>
    <property type="match status" value="1"/>
</dbReference>
<evidence type="ECO:0000313" key="1">
    <source>
        <dbReference type="EMBL" id="KAK7498723.1"/>
    </source>
</evidence>
<dbReference type="PANTHER" id="PTHR31362">
    <property type="entry name" value="GLYCOSYLTRANSFERASE STELLO1-RELATED"/>
    <property type="match status" value="1"/>
</dbReference>
<protein>
    <submittedName>
        <fullName evidence="1">Uncharacterized protein</fullName>
    </submittedName>
</protein>
<name>A0ABD0LHZ3_9CAEN</name>
<proteinExistence type="predicted"/>
<dbReference type="Proteomes" id="UP001519460">
    <property type="component" value="Unassembled WGS sequence"/>
</dbReference>
<accession>A0ABD0LHZ3</accession>
<organism evidence="1 2">
    <name type="scientific">Batillaria attramentaria</name>
    <dbReference type="NCBI Taxonomy" id="370345"/>
    <lineage>
        <taxon>Eukaryota</taxon>
        <taxon>Metazoa</taxon>
        <taxon>Spiralia</taxon>
        <taxon>Lophotrochozoa</taxon>
        <taxon>Mollusca</taxon>
        <taxon>Gastropoda</taxon>
        <taxon>Caenogastropoda</taxon>
        <taxon>Sorbeoconcha</taxon>
        <taxon>Cerithioidea</taxon>
        <taxon>Batillariidae</taxon>
        <taxon>Batillaria</taxon>
    </lineage>
</organism>
<gene>
    <name evidence="1" type="ORF">BaRGS_00010100</name>
</gene>
<dbReference type="InterPro" id="IPR005049">
    <property type="entry name" value="STL-like"/>
</dbReference>
<sequence length="718" mass="81670">MLTARLSVRGRPPDCIWPEPPPPANITTPRLSSDGQRLWRRNLAHLTAISRGANTIFDGDCSVFTSDALRVLAFNSTTASGLMYNETRLFNPYEHFGAWAVVPRALHDSSLASARNSRLYYVRDFSKVYIRHGLNEWSGDIVQVKDRLGGDGVGYSRFDPSVPPVFVGQRSFSPAVSHSTLYHHQAFWGLLFPCLADNLRCEILRQLITQRLLRDLDAFSGFYQLHDTTDVKEELHGSPRSNSSFEIGVDVAKLTTFLDAWICKPRVTFFGCLQALAGDLQLNGFLDDVEVSLVRHWLAAIQSLGVAEPSTVSSPWRGGRKITEVTVLLGNVQAFLEYGGPTAKRTLQEGFLDPVRTQCEGNASATFGPVSQWSQPIITDIALIVVFNYNKFFWKNLPYMESIHRPFFKHIVYCTPNLTELMADERSGELGHVTVVEGLSDEWYQMHECLASTARMDLQGVRGYLQIGDDTLLNTWMLFNTSRDTIWLPQGFTTVNLDEPVHKWGWYHWNKPRGRPAILRALSDMERLSGMTSDEILKLEQTKKKFGSPRSKTFSEIFQAANFSRRQLRPQPPGSESWADPSQEEAEGFLSNYIRVNRLLGKIAHRALDLFYIPHVLRDSFVKFSRYFMKRGVIIELAVPALHHGMMRRADVSYIKASSLWYGNRNNTRTFYDRSIFFLHPFKMHGQMGTASGREFFCDVYAQNLFRKLAETTRTGQK</sequence>
<comment type="caution">
    <text evidence="1">The sequence shown here is derived from an EMBL/GenBank/DDBJ whole genome shotgun (WGS) entry which is preliminary data.</text>
</comment>
<dbReference type="AlphaFoldDB" id="A0ABD0LHZ3"/>